<dbReference type="CDD" id="cd00077">
    <property type="entry name" value="HDc"/>
    <property type="match status" value="1"/>
</dbReference>
<keyword evidence="4" id="KW-1185">Reference proteome</keyword>
<dbReference type="Pfam" id="PF01966">
    <property type="entry name" value="HD"/>
    <property type="match status" value="1"/>
</dbReference>
<dbReference type="InterPro" id="IPR003607">
    <property type="entry name" value="HD/PDEase_dom"/>
</dbReference>
<sequence length="237" mass="26404">MNRRPRSGTDGPGRAPRPLPPRARPPRSRRGSRRGKQPVSPPSEREIRALRRDHAPSTTAYRRVLGHCGTVWEIAQLLLRDQTVAVDEDLVRAGCLLHDIGVYRMYGTAGRLEEANYVRHRPLGHDLLADAGFPTRLCRFCSCHTGVGLSRSDVVEQRLPVPPADHLAETREERLAMYADKFHSKSRPGALLTYREYAPVVGRFGADKVRRFAALAGEFGVPDLTGVTPSRRARSDS</sequence>
<dbReference type="NCBIfam" id="TIGR00277">
    <property type="entry name" value="HDIG"/>
    <property type="match status" value="1"/>
</dbReference>
<evidence type="ECO:0000259" key="2">
    <source>
        <dbReference type="Pfam" id="PF01966"/>
    </source>
</evidence>
<dbReference type="Gene3D" id="1.10.3210.10">
    <property type="entry name" value="Hypothetical protein af1432"/>
    <property type="match status" value="1"/>
</dbReference>
<reference evidence="3 4" key="1">
    <citation type="submission" date="2020-03" db="EMBL/GenBank/DDBJ databases">
        <title>Draft genome of Streptomyces sp. ventii, isolated from the Axial Seamount in the Pacific Ocean, and resequencing of the two type strains Streptomyces lonarensis strain NCL 716 and Streptomyces bohaiensis strain 11A07.</title>
        <authorList>
            <person name="Loughran R.M."/>
            <person name="Pfannmuller K.M."/>
            <person name="Wasson B.J."/>
            <person name="Deadmond M.C."/>
            <person name="Paddock B.E."/>
            <person name="Koyack M.J."/>
            <person name="Gallegos D.A."/>
            <person name="Mitchell E.A."/>
            <person name="Ushijima B."/>
            <person name="Saw J.H."/>
            <person name="Mcphail K.L."/>
            <person name="Videau P."/>
        </authorList>
    </citation>
    <scope>NUCLEOTIDE SEQUENCE [LARGE SCALE GENOMIC DNA]</scope>
    <source>
        <strain evidence="4">5675061</strain>
    </source>
</reference>
<proteinExistence type="predicted"/>
<evidence type="ECO:0000313" key="4">
    <source>
        <dbReference type="Proteomes" id="UP000746503"/>
    </source>
</evidence>
<dbReference type="InterPro" id="IPR006675">
    <property type="entry name" value="HDIG_dom"/>
</dbReference>
<comment type="caution">
    <text evidence="3">The sequence shown here is derived from an EMBL/GenBank/DDBJ whole genome shotgun (WGS) entry which is preliminary data.</text>
</comment>
<gene>
    <name evidence="3" type="ORF">HCJ92_06340</name>
</gene>
<organism evidence="3 4">
    <name type="scientific">Streptomyces spiramenti</name>
    <dbReference type="NCBI Taxonomy" id="2720606"/>
    <lineage>
        <taxon>Bacteria</taxon>
        <taxon>Bacillati</taxon>
        <taxon>Actinomycetota</taxon>
        <taxon>Actinomycetes</taxon>
        <taxon>Kitasatosporales</taxon>
        <taxon>Streptomycetaceae</taxon>
        <taxon>Streptomyces</taxon>
    </lineage>
</organism>
<protein>
    <submittedName>
        <fullName evidence="3">HDIG domain-containing protein</fullName>
    </submittedName>
</protein>
<evidence type="ECO:0000256" key="1">
    <source>
        <dbReference type="SAM" id="MobiDB-lite"/>
    </source>
</evidence>
<feature type="compositionally biased region" description="Basic residues" evidence="1">
    <location>
        <begin position="24"/>
        <end position="36"/>
    </location>
</feature>
<dbReference type="InterPro" id="IPR006674">
    <property type="entry name" value="HD_domain"/>
</dbReference>
<dbReference type="SUPFAM" id="SSF109604">
    <property type="entry name" value="HD-domain/PDEase-like"/>
    <property type="match status" value="1"/>
</dbReference>
<feature type="domain" description="HD" evidence="2">
    <location>
        <begin position="64"/>
        <end position="183"/>
    </location>
</feature>
<name>A0ABX1AJR4_9ACTN</name>
<feature type="region of interest" description="Disordered" evidence="1">
    <location>
        <begin position="1"/>
        <end position="45"/>
    </location>
</feature>
<accession>A0ABX1AJR4</accession>
<dbReference type="EMBL" id="JAAVJB010000029">
    <property type="protein sequence ID" value="NJP65921.1"/>
    <property type="molecule type" value="Genomic_DNA"/>
</dbReference>
<dbReference type="Proteomes" id="UP000746503">
    <property type="component" value="Unassembled WGS sequence"/>
</dbReference>
<evidence type="ECO:0000313" key="3">
    <source>
        <dbReference type="EMBL" id="NJP65921.1"/>
    </source>
</evidence>